<evidence type="ECO:0000313" key="3">
    <source>
        <dbReference type="Proteomes" id="UP000622166"/>
    </source>
</evidence>
<dbReference type="InterPro" id="IPR022236">
    <property type="entry name" value="DUF3761"/>
</dbReference>
<keyword evidence="3" id="KW-1185">Reference proteome</keyword>
<dbReference type="AlphaFoldDB" id="A0A918PZ06"/>
<gene>
    <name evidence="2" type="ORF">GCM10010365_55590</name>
</gene>
<comment type="caution">
    <text evidence="2">The sequence shown here is derived from an EMBL/GenBank/DDBJ whole genome shotgun (WGS) entry which is preliminary data.</text>
</comment>
<name>A0A918PZ06_9ACTN</name>
<protein>
    <recommendedName>
        <fullName evidence="4">DUF3761 domain-containing protein</fullName>
    </recommendedName>
</protein>
<evidence type="ECO:0000256" key="1">
    <source>
        <dbReference type="SAM" id="MobiDB-lite"/>
    </source>
</evidence>
<reference evidence="2" key="2">
    <citation type="submission" date="2020-09" db="EMBL/GenBank/DDBJ databases">
        <authorList>
            <person name="Sun Q."/>
            <person name="Ohkuma M."/>
        </authorList>
    </citation>
    <scope>NUCLEOTIDE SEQUENCE</scope>
    <source>
        <strain evidence="2">JCM 4815</strain>
    </source>
</reference>
<dbReference type="Pfam" id="PF12587">
    <property type="entry name" value="DUF3761"/>
    <property type="match status" value="1"/>
</dbReference>
<feature type="region of interest" description="Disordered" evidence="1">
    <location>
        <begin position="1"/>
        <end position="54"/>
    </location>
</feature>
<proteinExistence type="predicted"/>
<dbReference type="EMBL" id="BMVW01000013">
    <property type="protein sequence ID" value="GGZ28130.1"/>
    <property type="molecule type" value="Genomic_DNA"/>
</dbReference>
<reference evidence="2" key="1">
    <citation type="journal article" date="2014" name="Int. J. Syst. Evol. Microbiol.">
        <title>Complete genome sequence of Corynebacterium casei LMG S-19264T (=DSM 44701T), isolated from a smear-ripened cheese.</title>
        <authorList>
            <consortium name="US DOE Joint Genome Institute (JGI-PGF)"/>
            <person name="Walter F."/>
            <person name="Albersmeier A."/>
            <person name="Kalinowski J."/>
            <person name="Ruckert C."/>
        </authorList>
    </citation>
    <scope>NUCLEOTIDE SEQUENCE</scope>
    <source>
        <strain evidence="2">JCM 4815</strain>
    </source>
</reference>
<evidence type="ECO:0000313" key="2">
    <source>
        <dbReference type="EMBL" id="GGZ28130.1"/>
    </source>
</evidence>
<sequence length="90" mass="9171">MHAGERAAANNRGAEWPTSEDRVAPQLGSVRPVAHRSGGGSTDSDSGSDSGAAAGASALCVDGTYSYSQHHRGTCSHHGGVAQWLQNLPS</sequence>
<feature type="compositionally biased region" description="Low complexity" evidence="1">
    <location>
        <begin position="42"/>
        <end position="54"/>
    </location>
</feature>
<evidence type="ECO:0008006" key="4">
    <source>
        <dbReference type="Google" id="ProtNLM"/>
    </source>
</evidence>
<feature type="compositionally biased region" description="Low complexity" evidence="1">
    <location>
        <begin position="6"/>
        <end position="15"/>
    </location>
</feature>
<dbReference type="Proteomes" id="UP000622166">
    <property type="component" value="Unassembled WGS sequence"/>
</dbReference>
<accession>A0A918PZ06</accession>
<organism evidence="2 3">
    <name type="scientific">Streptomyces poonensis</name>
    <dbReference type="NCBI Taxonomy" id="68255"/>
    <lineage>
        <taxon>Bacteria</taxon>
        <taxon>Bacillati</taxon>
        <taxon>Actinomycetota</taxon>
        <taxon>Actinomycetes</taxon>
        <taxon>Kitasatosporales</taxon>
        <taxon>Streptomycetaceae</taxon>
        <taxon>Streptomyces</taxon>
    </lineage>
</organism>